<keyword evidence="1" id="KW-1133">Transmembrane helix</keyword>
<sequence length="430" mass="50254">MTNKGFPPRSSERRPNAKSYCLLIYLAISMALIVNQSLIVLSHEIRVLEAPSVDVLEAVGTELKGNKPIQLLMAKTISIKDVNDTLADMVALRQQLDPAKYQLRWRLFCYNHETNDYLMELYSNEEWKEKLRAEVHHEQGSAKATFWYKHMNPESVPNEIDYIWIHDGDIRLRNMSWDCFWNTVSIFKPAIFAPAIMSSLSQKSEERKIYTGSTHPGHCYTDPSFSQKQHVFRKVVAMDVSVIEIQTPIFKAAAWKTVHNELTARIPEWGIYTSSWGPDMYWCSIVDRQLFGVNSTERYWQRPRIRWTDAKNTCDMPRYLRNQMEKDGKLVQGKDYYDKFDKKTYPHACMVIQSTPVEHLDSKTLPMYNVTKREIAREIANQTRTRYFTALEDYVNRAKKPHLHLYRAYIAPNSTEFDCQACKYEGCNAQ</sequence>
<dbReference type="EMBL" id="CAKOGP040001836">
    <property type="protein sequence ID" value="CAJ1953581.1"/>
    <property type="molecule type" value="Genomic_DNA"/>
</dbReference>
<dbReference type="AlphaFoldDB" id="A0AAD2FUH0"/>
<reference evidence="2" key="1">
    <citation type="submission" date="2023-08" db="EMBL/GenBank/DDBJ databases">
        <authorList>
            <person name="Audoor S."/>
            <person name="Bilcke G."/>
        </authorList>
    </citation>
    <scope>NUCLEOTIDE SEQUENCE</scope>
</reference>
<accession>A0AAD2FUH0</accession>
<keyword evidence="1" id="KW-0472">Membrane</keyword>
<dbReference type="Proteomes" id="UP001295423">
    <property type="component" value="Unassembled WGS sequence"/>
</dbReference>
<gene>
    <name evidence="2" type="ORF">CYCCA115_LOCUS14179</name>
</gene>
<evidence type="ECO:0000256" key="1">
    <source>
        <dbReference type="SAM" id="Phobius"/>
    </source>
</evidence>
<evidence type="ECO:0000313" key="2">
    <source>
        <dbReference type="EMBL" id="CAJ1953581.1"/>
    </source>
</evidence>
<name>A0AAD2FUH0_9STRA</name>
<comment type="caution">
    <text evidence="2">The sequence shown here is derived from an EMBL/GenBank/DDBJ whole genome shotgun (WGS) entry which is preliminary data.</text>
</comment>
<proteinExistence type="predicted"/>
<organism evidence="2 3">
    <name type="scientific">Cylindrotheca closterium</name>
    <dbReference type="NCBI Taxonomy" id="2856"/>
    <lineage>
        <taxon>Eukaryota</taxon>
        <taxon>Sar</taxon>
        <taxon>Stramenopiles</taxon>
        <taxon>Ochrophyta</taxon>
        <taxon>Bacillariophyta</taxon>
        <taxon>Bacillariophyceae</taxon>
        <taxon>Bacillariophycidae</taxon>
        <taxon>Bacillariales</taxon>
        <taxon>Bacillariaceae</taxon>
        <taxon>Cylindrotheca</taxon>
    </lineage>
</organism>
<feature type="transmembrane region" description="Helical" evidence="1">
    <location>
        <begin position="20"/>
        <end position="41"/>
    </location>
</feature>
<keyword evidence="1" id="KW-0812">Transmembrane</keyword>
<keyword evidence="3" id="KW-1185">Reference proteome</keyword>
<evidence type="ECO:0000313" key="3">
    <source>
        <dbReference type="Proteomes" id="UP001295423"/>
    </source>
</evidence>
<protein>
    <submittedName>
        <fullName evidence="2">Uncharacterized protein</fullName>
    </submittedName>
</protein>